<protein>
    <submittedName>
        <fullName evidence="6">IclR family transcriptional regulator</fullName>
    </submittedName>
</protein>
<evidence type="ECO:0000259" key="4">
    <source>
        <dbReference type="PROSITE" id="PS51077"/>
    </source>
</evidence>
<dbReference type="Pfam" id="PF09339">
    <property type="entry name" value="HTH_IclR"/>
    <property type="match status" value="1"/>
</dbReference>
<name>A0ABW5FM83_9PSEU</name>
<accession>A0ABW5FM83</accession>
<dbReference type="SUPFAM" id="SSF46785">
    <property type="entry name" value="Winged helix' DNA-binding domain"/>
    <property type="match status" value="1"/>
</dbReference>
<dbReference type="InterPro" id="IPR050707">
    <property type="entry name" value="HTH_MetabolicPath_Reg"/>
</dbReference>
<dbReference type="InterPro" id="IPR036388">
    <property type="entry name" value="WH-like_DNA-bd_sf"/>
</dbReference>
<sequence length="253" mass="26868">MPDADRQGIQSVELAIRVLTALEQAGRPVPLSEVAKLANLYPSKVHRYLVSLIRGGLAEQEQSSGYYTLGLAARRLGVEAIRRGDEVTLATPYASRLRDTTEHTTNLATWGDTGPLIVRWDYGAYPLPITVRVGSTLPILDSSVGRVFLAHLPSALTAPALKAQQKRGETTRMDDDRVNDICQQVRDSGYSLTTGGVIPGLAAIAAPVFGPGLGLALVMSITLPTAALTRSVESQLVTALTNAAAELARDLGA</sequence>
<evidence type="ECO:0000313" key="6">
    <source>
        <dbReference type="EMBL" id="MFD2414877.1"/>
    </source>
</evidence>
<dbReference type="PANTHER" id="PTHR30136">
    <property type="entry name" value="HELIX-TURN-HELIX TRANSCRIPTIONAL REGULATOR, ICLR FAMILY"/>
    <property type="match status" value="1"/>
</dbReference>
<evidence type="ECO:0000259" key="5">
    <source>
        <dbReference type="PROSITE" id="PS51078"/>
    </source>
</evidence>
<feature type="domain" description="IclR-ED" evidence="5">
    <location>
        <begin position="72"/>
        <end position="253"/>
    </location>
</feature>
<proteinExistence type="predicted"/>
<organism evidence="6 7">
    <name type="scientific">Amycolatopsis pigmentata</name>
    <dbReference type="NCBI Taxonomy" id="450801"/>
    <lineage>
        <taxon>Bacteria</taxon>
        <taxon>Bacillati</taxon>
        <taxon>Actinomycetota</taxon>
        <taxon>Actinomycetes</taxon>
        <taxon>Pseudonocardiales</taxon>
        <taxon>Pseudonocardiaceae</taxon>
        <taxon>Amycolatopsis</taxon>
    </lineage>
</organism>
<dbReference type="Gene3D" id="3.30.450.40">
    <property type="match status" value="1"/>
</dbReference>
<evidence type="ECO:0000256" key="2">
    <source>
        <dbReference type="ARBA" id="ARBA00023125"/>
    </source>
</evidence>
<reference evidence="7" key="1">
    <citation type="journal article" date="2019" name="Int. J. Syst. Evol. Microbiol.">
        <title>The Global Catalogue of Microorganisms (GCM) 10K type strain sequencing project: providing services to taxonomists for standard genome sequencing and annotation.</title>
        <authorList>
            <consortium name="The Broad Institute Genomics Platform"/>
            <consortium name="The Broad Institute Genome Sequencing Center for Infectious Disease"/>
            <person name="Wu L."/>
            <person name="Ma J."/>
        </authorList>
    </citation>
    <scope>NUCLEOTIDE SEQUENCE [LARGE SCALE GENOMIC DNA]</scope>
    <source>
        <strain evidence="7">CGMCC 4.7645</strain>
    </source>
</reference>
<keyword evidence="7" id="KW-1185">Reference proteome</keyword>
<dbReference type="PANTHER" id="PTHR30136:SF8">
    <property type="entry name" value="TRANSCRIPTIONAL REGULATORY PROTEIN"/>
    <property type="match status" value="1"/>
</dbReference>
<dbReference type="RefSeq" id="WP_378260151.1">
    <property type="nucleotide sequence ID" value="NZ_JBHUKR010000002.1"/>
</dbReference>
<dbReference type="PROSITE" id="PS51077">
    <property type="entry name" value="HTH_ICLR"/>
    <property type="match status" value="1"/>
</dbReference>
<evidence type="ECO:0000313" key="7">
    <source>
        <dbReference type="Proteomes" id="UP001597417"/>
    </source>
</evidence>
<feature type="domain" description="HTH iclR-type" evidence="4">
    <location>
        <begin position="9"/>
        <end position="71"/>
    </location>
</feature>
<dbReference type="SMART" id="SM00346">
    <property type="entry name" value="HTH_ICLR"/>
    <property type="match status" value="1"/>
</dbReference>
<comment type="caution">
    <text evidence="6">The sequence shown here is derived from an EMBL/GenBank/DDBJ whole genome shotgun (WGS) entry which is preliminary data.</text>
</comment>
<evidence type="ECO:0000256" key="3">
    <source>
        <dbReference type="ARBA" id="ARBA00023163"/>
    </source>
</evidence>
<keyword evidence="3" id="KW-0804">Transcription</keyword>
<keyword evidence="1" id="KW-0805">Transcription regulation</keyword>
<dbReference type="Proteomes" id="UP001597417">
    <property type="component" value="Unassembled WGS sequence"/>
</dbReference>
<dbReference type="SUPFAM" id="SSF55781">
    <property type="entry name" value="GAF domain-like"/>
    <property type="match status" value="1"/>
</dbReference>
<gene>
    <name evidence="6" type="ORF">ACFSXZ_00865</name>
</gene>
<dbReference type="InterPro" id="IPR036390">
    <property type="entry name" value="WH_DNA-bd_sf"/>
</dbReference>
<dbReference type="PROSITE" id="PS51078">
    <property type="entry name" value="ICLR_ED"/>
    <property type="match status" value="1"/>
</dbReference>
<keyword evidence="2" id="KW-0238">DNA-binding</keyword>
<dbReference type="EMBL" id="JBHUKR010000002">
    <property type="protein sequence ID" value="MFD2414877.1"/>
    <property type="molecule type" value="Genomic_DNA"/>
</dbReference>
<evidence type="ECO:0000256" key="1">
    <source>
        <dbReference type="ARBA" id="ARBA00023015"/>
    </source>
</evidence>
<dbReference type="Gene3D" id="1.10.10.10">
    <property type="entry name" value="Winged helix-like DNA-binding domain superfamily/Winged helix DNA-binding domain"/>
    <property type="match status" value="1"/>
</dbReference>
<dbReference type="InterPro" id="IPR029016">
    <property type="entry name" value="GAF-like_dom_sf"/>
</dbReference>
<dbReference type="Pfam" id="PF01614">
    <property type="entry name" value="IclR_C"/>
    <property type="match status" value="1"/>
</dbReference>
<dbReference type="InterPro" id="IPR014757">
    <property type="entry name" value="Tscrpt_reg_IclR_C"/>
</dbReference>
<dbReference type="InterPro" id="IPR005471">
    <property type="entry name" value="Tscrpt_reg_IclR_N"/>
</dbReference>